<evidence type="ECO:0000313" key="3">
    <source>
        <dbReference type="Proteomes" id="UP001149165"/>
    </source>
</evidence>
<comment type="caution">
    <text evidence="2">The sequence shown here is derived from an EMBL/GenBank/DDBJ whole genome shotgun (WGS) entry which is preliminary data.</text>
</comment>
<sequence>MSQQKHGIKRKDASQADDNEQPAKKVAEPGGSTAPVIPTKFVVVEQYDCPRGLRGRILDKCVLEFLDPDLELKPSGGSSDESTQGNFGPPTNHTILRLVFRNEHKKDGAYVRGGTKGVILHFHFTGRTQKKCSKGELEVKTFDYDGKHRYAVRCWDVPLKPRPEGKSTRTARTLGEFIDVILSNKMIPCAFNTENAVAVGCKDFISQLLYRLNEIGIIDIPQDSQQAFYDRFNYAYGRKQSETYADAVGYASFNTTYHNQRWVAIEHIKYRGNRINLDSARANEPGWLGSPSASEIVQETLMQTEEVMWVKWTTLY</sequence>
<name>A0A9W9JZL4_9EURO</name>
<reference evidence="2" key="1">
    <citation type="submission" date="2022-11" db="EMBL/GenBank/DDBJ databases">
        <authorList>
            <person name="Petersen C."/>
        </authorList>
    </citation>
    <scope>NUCLEOTIDE SEQUENCE</scope>
    <source>
        <strain evidence="2">IBT 30069</strain>
    </source>
</reference>
<reference evidence="2" key="2">
    <citation type="journal article" date="2023" name="IMA Fungus">
        <title>Comparative genomic study of the Penicillium genus elucidates a diverse pangenome and 15 lateral gene transfer events.</title>
        <authorList>
            <person name="Petersen C."/>
            <person name="Sorensen T."/>
            <person name="Nielsen M.R."/>
            <person name="Sondergaard T.E."/>
            <person name="Sorensen J.L."/>
            <person name="Fitzpatrick D.A."/>
            <person name="Frisvad J.C."/>
            <person name="Nielsen K.L."/>
        </authorList>
    </citation>
    <scope>NUCLEOTIDE SEQUENCE</scope>
    <source>
        <strain evidence="2">IBT 30069</strain>
    </source>
</reference>
<organism evidence="2 3">
    <name type="scientific">Penicillium angulare</name>
    <dbReference type="NCBI Taxonomy" id="116970"/>
    <lineage>
        <taxon>Eukaryota</taxon>
        <taxon>Fungi</taxon>
        <taxon>Dikarya</taxon>
        <taxon>Ascomycota</taxon>
        <taxon>Pezizomycotina</taxon>
        <taxon>Eurotiomycetes</taxon>
        <taxon>Eurotiomycetidae</taxon>
        <taxon>Eurotiales</taxon>
        <taxon>Aspergillaceae</taxon>
        <taxon>Penicillium</taxon>
    </lineage>
</organism>
<protein>
    <submittedName>
        <fullName evidence="2">Uncharacterized protein</fullName>
    </submittedName>
</protein>
<dbReference type="Proteomes" id="UP001149165">
    <property type="component" value="Unassembled WGS sequence"/>
</dbReference>
<dbReference type="AlphaFoldDB" id="A0A9W9JZL4"/>
<keyword evidence="3" id="KW-1185">Reference proteome</keyword>
<proteinExistence type="predicted"/>
<accession>A0A9W9JZL4</accession>
<dbReference type="EMBL" id="JAPQKH010000007">
    <property type="protein sequence ID" value="KAJ5087345.1"/>
    <property type="molecule type" value="Genomic_DNA"/>
</dbReference>
<feature type="region of interest" description="Disordered" evidence="1">
    <location>
        <begin position="1"/>
        <end position="32"/>
    </location>
</feature>
<gene>
    <name evidence="2" type="ORF">N7456_010961</name>
</gene>
<evidence type="ECO:0000313" key="2">
    <source>
        <dbReference type="EMBL" id="KAJ5087345.1"/>
    </source>
</evidence>
<dbReference type="OrthoDB" id="4349688at2759"/>
<evidence type="ECO:0000256" key="1">
    <source>
        <dbReference type="SAM" id="MobiDB-lite"/>
    </source>
</evidence>